<sequence>MGKQRTPQGPRPGRRMPLRRGPAALAAAQASSETVSEALPDAPVQDVAPEAEITEPVAASESSAGLAEAAAEPAPAEPVETVAETVSEAAPASASVAAEPAEAASEAAAALVSEEPAEVATADESGEAPVPAIVSSDPLLPVAALAGLGTTGSSGARAGRPAAGTAFRFAFAPARIDVEGIGVVLANYMHNESVAVFSYLRALGAARSPADMIRLNVSEMQRAADASLTCWSDIARRTSRGASWQRQKAAA</sequence>
<name>A0AAV4ZU84_9HYPH</name>
<comment type="caution">
    <text evidence="2">The sequence shown here is derived from an EMBL/GenBank/DDBJ whole genome shotgun (WGS) entry which is preliminary data.</text>
</comment>
<evidence type="ECO:0000313" key="2">
    <source>
        <dbReference type="EMBL" id="GJD92120.1"/>
    </source>
</evidence>
<accession>A0AAV4ZU84</accession>
<gene>
    <name evidence="2" type="ORF">BHAOGJBA_5673</name>
</gene>
<dbReference type="EMBL" id="BPQO01000037">
    <property type="protein sequence ID" value="GJD92120.1"/>
    <property type="molecule type" value="Genomic_DNA"/>
</dbReference>
<reference evidence="2" key="2">
    <citation type="submission" date="2021-08" db="EMBL/GenBank/DDBJ databases">
        <authorList>
            <person name="Tani A."/>
            <person name="Ola A."/>
            <person name="Ogura Y."/>
            <person name="Katsura K."/>
            <person name="Hayashi T."/>
        </authorList>
    </citation>
    <scope>NUCLEOTIDE SEQUENCE</scope>
    <source>
        <strain evidence="2">DSM 16372</strain>
    </source>
</reference>
<evidence type="ECO:0008006" key="4">
    <source>
        <dbReference type="Google" id="ProtNLM"/>
    </source>
</evidence>
<proteinExistence type="predicted"/>
<reference evidence="2" key="1">
    <citation type="journal article" date="2016" name="Front. Microbiol.">
        <title>Genome Sequence of the Piezophilic, Mesophilic Sulfate-Reducing Bacterium Desulfovibrio indicus J2T.</title>
        <authorList>
            <person name="Cao J."/>
            <person name="Maignien L."/>
            <person name="Shao Z."/>
            <person name="Alain K."/>
            <person name="Jebbar M."/>
        </authorList>
    </citation>
    <scope>NUCLEOTIDE SEQUENCE</scope>
    <source>
        <strain evidence="2">DSM 16372</strain>
    </source>
</reference>
<feature type="compositionally biased region" description="Low complexity" evidence="1">
    <location>
        <begin position="57"/>
        <end position="100"/>
    </location>
</feature>
<evidence type="ECO:0000313" key="3">
    <source>
        <dbReference type="Proteomes" id="UP001055247"/>
    </source>
</evidence>
<dbReference type="AlphaFoldDB" id="A0AAV4ZU84"/>
<protein>
    <recommendedName>
        <fullName evidence="4">Phasin domain-containing protein</fullName>
    </recommendedName>
</protein>
<keyword evidence="3" id="KW-1185">Reference proteome</keyword>
<feature type="compositionally biased region" description="Low complexity" evidence="1">
    <location>
        <begin position="19"/>
        <end position="30"/>
    </location>
</feature>
<feature type="region of interest" description="Disordered" evidence="1">
    <location>
        <begin position="1"/>
        <end position="100"/>
    </location>
</feature>
<organism evidence="2 3">
    <name type="scientific">Methylobacterium hispanicum</name>
    <dbReference type="NCBI Taxonomy" id="270350"/>
    <lineage>
        <taxon>Bacteria</taxon>
        <taxon>Pseudomonadati</taxon>
        <taxon>Pseudomonadota</taxon>
        <taxon>Alphaproteobacteria</taxon>
        <taxon>Hyphomicrobiales</taxon>
        <taxon>Methylobacteriaceae</taxon>
        <taxon>Methylobacterium</taxon>
    </lineage>
</organism>
<dbReference type="RefSeq" id="WP_156453747.1">
    <property type="nucleotide sequence ID" value="NZ_BPQO01000037.1"/>
</dbReference>
<evidence type="ECO:0000256" key="1">
    <source>
        <dbReference type="SAM" id="MobiDB-lite"/>
    </source>
</evidence>
<dbReference type="Proteomes" id="UP001055247">
    <property type="component" value="Unassembled WGS sequence"/>
</dbReference>